<organism evidence="1 2">
    <name type="scientific">Rhizobium sullae</name>
    <name type="common">Rhizobium hedysari</name>
    <dbReference type="NCBI Taxonomy" id="50338"/>
    <lineage>
        <taxon>Bacteria</taxon>
        <taxon>Pseudomonadati</taxon>
        <taxon>Pseudomonadota</taxon>
        <taxon>Alphaproteobacteria</taxon>
        <taxon>Hyphomicrobiales</taxon>
        <taxon>Rhizobiaceae</taxon>
        <taxon>Rhizobium/Agrobacterium group</taxon>
        <taxon>Rhizobium</taxon>
    </lineage>
</organism>
<protein>
    <recommendedName>
        <fullName evidence="3">DUF2171 domain-containing protein</fullName>
    </recommendedName>
</protein>
<accession>A0ABY5XFD1</accession>
<sequence>MTDKRIIFQNDDGGVSVIIPAPETDLTVEEIAAQDVPTGKPYKIVDASEIPTDRSHRMAWTVDAAELTDGIGE</sequence>
<evidence type="ECO:0008006" key="3">
    <source>
        <dbReference type="Google" id="ProtNLM"/>
    </source>
</evidence>
<evidence type="ECO:0000313" key="2">
    <source>
        <dbReference type="Proteomes" id="UP001060123"/>
    </source>
</evidence>
<name>A0ABY5XFD1_RHISU</name>
<dbReference type="EMBL" id="CP104143">
    <property type="protein sequence ID" value="UWU13279.1"/>
    <property type="molecule type" value="Genomic_DNA"/>
</dbReference>
<evidence type="ECO:0000313" key="1">
    <source>
        <dbReference type="EMBL" id="UWU13279.1"/>
    </source>
</evidence>
<gene>
    <name evidence="1" type="ORF">N2599_14110</name>
</gene>
<dbReference type="RefSeq" id="WP_027508152.1">
    <property type="nucleotide sequence ID" value="NZ_CP104143.1"/>
</dbReference>
<dbReference type="Proteomes" id="UP001060123">
    <property type="component" value="Chromosome"/>
</dbReference>
<proteinExistence type="predicted"/>
<keyword evidence="2" id="KW-1185">Reference proteome</keyword>
<reference evidence="1" key="1">
    <citation type="submission" date="2022-09" db="EMBL/GenBank/DDBJ databases">
        <title>Australian commercial rhizobial inoculants.</title>
        <authorList>
            <person name="Kohlmeier M.G."/>
            <person name="O'Hara G.W."/>
            <person name="Colombi E."/>
            <person name="Ramsay J.P."/>
            <person name="Terpolilli J."/>
        </authorList>
    </citation>
    <scope>NUCLEOTIDE SEQUENCE</scope>
    <source>
        <strain evidence="1">WSM1592</strain>
    </source>
</reference>